<protein>
    <recommendedName>
        <fullName evidence="15">Bifunctional cytochrome P450/NADPH--P450 reductase</fullName>
    </recommendedName>
    <domain>
        <recommendedName>
            <fullName evidence="15">Cytochrome P450</fullName>
            <ecNumber evidence="15">1.14.14.1</ecNumber>
        </recommendedName>
    </domain>
    <domain>
        <recommendedName>
            <fullName evidence="15">NADPH--cytochrome P450 reductase</fullName>
            <ecNumber evidence="15">1.6.2.4</ecNumber>
        </recommendedName>
    </domain>
</protein>
<name>A0ABY6TXR5_BIOOC</name>
<accession>A0ABY6TXR5</accession>
<keyword evidence="3 15" id="KW-0813">Transport</keyword>
<dbReference type="PANTHER" id="PTHR19384">
    <property type="entry name" value="NITRIC OXIDE SYNTHASE-RELATED"/>
    <property type="match status" value="1"/>
</dbReference>
<evidence type="ECO:0000259" key="17">
    <source>
        <dbReference type="PROSITE" id="PS51384"/>
    </source>
</evidence>
<dbReference type="Gene3D" id="1.20.990.10">
    <property type="entry name" value="NADPH-cytochrome p450 Reductase, Chain A, domain 3"/>
    <property type="match status" value="1"/>
</dbReference>
<dbReference type="Gene3D" id="1.10.630.10">
    <property type="entry name" value="Cytochrome P450"/>
    <property type="match status" value="1"/>
</dbReference>
<evidence type="ECO:0000256" key="8">
    <source>
        <dbReference type="ARBA" id="ARBA00022827"/>
    </source>
</evidence>
<dbReference type="Gene3D" id="2.40.30.10">
    <property type="entry name" value="Translation factors"/>
    <property type="match status" value="1"/>
</dbReference>
<dbReference type="EC" id="1.14.14.1" evidence="15"/>
<dbReference type="PRINTS" id="PR00369">
    <property type="entry name" value="FLAVODOXIN"/>
</dbReference>
<evidence type="ECO:0000256" key="9">
    <source>
        <dbReference type="ARBA" id="ARBA00022857"/>
    </source>
</evidence>
<evidence type="ECO:0000256" key="3">
    <source>
        <dbReference type="ARBA" id="ARBA00022448"/>
    </source>
</evidence>
<evidence type="ECO:0000256" key="7">
    <source>
        <dbReference type="ARBA" id="ARBA00022723"/>
    </source>
</evidence>
<sequence length="1075" mass="119476">MAALDSIPEPRALPIIGHAHLIQPYKLNDSVNQIARSFDWIGSLTDVADTFINLLDGIFRLRFPGTDMVMVTTQALVNEICDESRFEKKIGLVLGAHTHEEAWGVAHRVLAPEFGPLKIRDMFEEMHELATQLALKWARGGPNTDINVTEDFTRLTLDTIALCSMGFRFNSFYSSEMHPFVQAMVDFLLEAGDRGTRTLPGMFYRSEAQKFDKDIETMRSTAQEVLDARKSGQTVRDQDLLAAMLKGIDPQTGQRVSDDSIINNLITFLVAGHETTSGMLSYTFFHLLKNPETFAKAQQEVDSVCGKEPVTLAHLSKLGYINGALREALRINSTIPAMGLAPKEDTVLGGKYFVKKGQQLIAQISLSHLDPAVYGDDADEFKPERMMDENFNRLNREYPNCWKPFGNGKRSCIGRAFAWQEALIIMAVLLQNFDFALEPQDYVLETKETLTLKPDGLKMRATLRDNLTPQALERRLTGSSTNQQLPSKREFILTDSQNTGVPITVFYGSNTGTCKALAQKLAADAAMHGFRALKLDSLDSAHGSLPSDYPVVIVTASYEGEPPDNAEKFVSWILSQKEGGTDFESVSYAVFGCGNSEWVNSFHRIPTLVDTRLEELGAQRLAELGKTDVSTGAAFTDFEVWEDDVLWPALRARYGTSGSATEGSNLNVMVSNTRTAILQQSLKQAVIIESKTLTKGCEEKFTKMHLEVKLPKGMTYQTGDYLVVLPFNPGETVRRAMRRLGLSRDSYLEITSNSPVSLPVESSMPAGEVLAAYVELTQPATKGNILKLAEISDHEETIKLLRYLAGDGFSEEIIDKRVSVLELLERFPALAIPPWLFLSMLPPMSPRQYSISSSPLENPGSATITFSILREPSLSGKGLHIGAATSYLSRLGENDFIEVGVRPSHAAFSLPSDPENTPLIMVGAGAGIAPFRGFIQERAQMIASGRKLAPAVLFIGCRSPDVDELYREELDEWQRLGAVKVHRAYSRVPTSKTEAYGCKYVQDRMWRDREQIAKMWKSGAKIVVCGSKGMGDSVRDCVIRMKKDGYLDKSEKDEERAQQWFQGLRNVRYVADIFD</sequence>
<evidence type="ECO:0000259" key="16">
    <source>
        <dbReference type="PROSITE" id="PS50902"/>
    </source>
</evidence>
<proteinExistence type="inferred from homology"/>
<evidence type="ECO:0000313" key="18">
    <source>
        <dbReference type="EMBL" id="VUC23541.1"/>
    </source>
</evidence>
<keyword evidence="13 15" id="KW-0503">Monooxygenase</keyword>
<evidence type="ECO:0000256" key="12">
    <source>
        <dbReference type="ARBA" id="ARBA00023004"/>
    </source>
</evidence>
<dbReference type="SUPFAM" id="SSF52343">
    <property type="entry name" value="Ferredoxin reductase-like, C-terminal NADP-linked domain"/>
    <property type="match status" value="1"/>
</dbReference>
<keyword evidence="10 15" id="KW-0249">Electron transport</keyword>
<evidence type="ECO:0000313" key="19">
    <source>
        <dbReference type="Proteomes" id="UP000766486"/>
    </source>
</evidence>
<dbReference type="PROSITE" id="PS50902">
    <property type="entry name" value="FLAVODOXIN_LIKE"/>
    <property type="match status" value="1"/>
</dbReference>
<dbReference type="InterPro" id="IPR008254">
    <property type="entry name" value="Flavodoxin/NO_synth"/>
</dbReference>
<dbReference type="CDD" id="cd06206">
    <property type="entry name" value="bifunctional_CYPOR"/>
    <property type="match status" value="1"/>
</dbReference>
<dbReference type="Pfam" id="PF00175">
    <property type="entry name" value="NAD_binding_1"/>
    <property type="match status" value="1"/>
</dbReference>
<dbReference type="InterPro" id="IPR017938">
    <property type="entry name" value="Riboflavin_synthase-like_b-brl"/>
</dbReference>
<dbReference type="InterPro" id="IPR017972">
    <property type="entry name" value="Cyt_P450_CS"/>
</dbReference>
<dbReference type="PROSITE" id="PS51384">
    <property type="entry name" value="FAD_FR"/>
    <property type="match status" value="1"/>
</dbReference>
<dbReference type="InterPro" id="IPR036396">
    <property type="entry name" value="Cyt_P450_sf"/>
</dbReference>
<evidence type="ECO:0000256" key="14">
    <source>
        <dbReference type="ARBA" id="ARBA00049342"/>
    </source>
</evidence>
<dbReference type="SUPFAM" id="SSF48264">
    <property type="entry name" value="Cytochrome P450"/>
    <property type="match status" value="1"/>
</dbReference>
<dbReference type="InterPro" id="IPR001433">
    <property type="entry name" value="OxRdtase_FAD/NAD-bd"/>
</dbReference>
<dbReference type="EC" id="1.6.2.4" evidence="15"/>
<dbReference type="PROSITE" id="PS00086">
    <property type="entry name" value="CYTOCHROME_P450"/>
    <property type="match status" value="1"/>
</dbReference>
<reference evidence="18 19" key="1">
    <citation type="submission" date="2019-06" db="EMBL/GenBank/DDBJ databases">
        <authorList>
            <person name="Broberg M."/>
        </authorList>
    </citation>
    <scope>NUCLEOTIDE SEQUENCE [LARGE SCALE GENOMIC DNA]</scope>
</reference>
<dbReference type="Proteomes" id="UP000766486">
    <property type="component" value="Unassembled WGS sequence"/>
</dbReference>
<evidence type="ECO:0000256" key="5">
    <source>
        <dbReference type="ARBA" id="ARBA00022630"/>
    </source>
</evidence>
<comment type="cofactor">
    <cofactor evidence="1 15">
        <name>heme</name>
        <dbReference type="ChEBI" id="CHEBI:30413"/>
    </cofactor>
</comment>
<keyword evidence="12 15" id="KW-0408">Iron</keyword>
<comment type="cofactor">
    <cofactor evidence="15">
        <name>FAD</name>
        <dbReference type="ChEBI" id="CHEBI:57692"/>
    </cofactor>
    <cofactor evidence="15">
        <name>FMN</name>
        <dbReference type="ChEBI" id="CHEBI:58210"/>
    </cofactor>
</comment>
<dbReference type="InterPro" id="IPR003097">
    <property type="entry name" value="CysJ-like_FAD-binding"/>
</dbReference>
<keyword evidence="5 15" id="KW-0285">Flavoprotein</keyword>
<dbReference type="Pfam" id="PF00667">
    <property type="entry name" value="FAD_binding_1"/>
    <property type="match status" value="1"/>
</dbReference>
<dbReference type="PANTHER" id="PTHR19384:SF127">
    <property type="entry name" value="BIFUNCTIONAL CYTOCHROME P450_NADPH--P450 REDUCTASE"/>
    <property type="match status" value="1"/>
</dbReference>
<comment type="catalytic activity">
    <reaction evidence="15">
        <text>an organic molecule + reduced [NADPH--hemoprotein reductase] + O2 = an alcohol + oxidized [NADPH--hemoprotein reductase] + H2O + H(+)</text>
        <dbReference type="Rhea" id="RHEA:17149"/>
        <dbReference type="Rhea" id="RHEA-COMP:11964"/>
        <dbReference type="Rhea" id="RHEA-COMP:11965"/>
        <dbReference type="ChEBI" id="CHEBI:15377"/>
        <dbReference type="ChEBI" id="CHEBI:15378"/>
        <dbReference type="ChEBI" id="CHEBI:15379"/>
        <dbReference type="ChEBI" id="CHEBI:30879"/>
        <dbReference type="ChEBI" id="CHEBI:57618"/>
        <dbReference type="ChEBI" id="CHEBI:58210"/>
        <dbReference type="ChEBI" id="CHEBI:142491"/>
        <dbReference type="EC" id="1.14.14.1"/>
    </reaction>
</comment>
<dbReference type="Pfam" id="PF00258">
    <property type="entry name" value="Flavodoxin_1"/>
    <property type="match status" value="1"/>
</dbReference>
<keyword evidence="7 15" id="KW-0479">Metal-binding</keyword>
<dbReference type="InterPro" id="IPR023173">
    <property type="entry name" value="NADPH_Cyt_P450_Rdtase_alpha"/>
</dbReference>
<dbReference type="Gene3D" id="3.40.50.360">
    <property type="match status" value="1"/>
</dbReference>
<feature type="domain" description="Flavodoxin-like" evidence="16">
    <location>
        <begin position="503"/>
        <end position="646"/>
    </location>
</feature>
<dbReference type="CDD" id="cd11068">
    <property type="entry name" value="CYP120A1"/>
    <property type="match status" value="1"/>
</dbReference>
<dbReference type="SUPFAM" id="SSF63380">
    <property type="entry name" value="Riboflavin synthase domain-like"/>
    <property type="match status" value="1"/>
</dbReference>
<keyword evidence="9 15" id="KW-0521">NADP</keyword>
<dbReference type="InterPro" id="IPR039261">
    <property type="entry name" value="FNR_nucleotide-bd"/>
</dbReference>
<evidence type="ECO:0000256" key="4">
    <source>
        <dbReference type="ARBA" id="ARBA00022617"/>
    </source>
</evidence>
<dbReference type="SUPFAM" id="SSF52218">
    <property type="entry name" value="Flavoproteins"/>
    <property type="match status" value="1"/>
</dbReference>
<dbReference type="InterPro" id="IPR017927">
    <property type="entry name" value="FAD-bd_FR_type"/>
</dbReference>
<dbReference type="Pfam" id="PF00067">
    <property type="entry name" value="p450"/>
    <property type="match status" value="1"/>
</dbReference>
<comment type="catalytic activity">
    <reaction evidence="14 15">
        <text>2 oxidized [cytochrome P450] + NADPH = 2 reduced [cytochrome P450] + NADP(+) + H(+)</text>
        <dbReference type="Rhea" id="RHEA:24040"/>
        <dbReference type="Rhea" id="RHEA-COMP:14627"/>
        <dbReference type="Rhea" id="RHEA-COMP:14628"/>
        <dbReference type="ChEBI" id="CHEBI:15378"/>
        <dbReference type="ChEBI" id="CHEBI:55376"/>
        <dbReference type="ChEBI" id="CHEBI:57783"/>
        <dbReference type="ChEBI" id="CHEBI:58349"/>
        <dbReference type="ChEBI" id="CHEBI:60344"/>
        <dbReference type="EC" id="1.6.2.4"/>
    </reaction>
</comment>
<evidence type="ECO:0000256" key="11">
    <source>
        <dbReference type="ARBA" id="ARBA00023002"/>
    </source>
</evidence>
<evidence type="ECO:0000256" key="2">
    <source>
        <dbReference type="ARBA" id="ARBA00010018"/>
    </source>
</evidence>
<dbReference type="PIRSF" id="PIRSF000209">
    <property type="entry name" value="Bifunctional_P450_P450R"/>
    <property type="match status" value="1"/>
</dbReference>
<dbReference type="InterPro" id="IPR029039">
    <property type="entry name" value="Flavoprotein-like_sf"/>
</dbReference>
<evidence type="ECO:0000256" key="1">
    <source>
        <dbReference type="ARBA" id="ARBA00001971"/>
    </source>
</evidence>
<dbReference type="InterPro" id="IPR023206">
    <property type="entry name" value="Bifunctional_P450_P450_red"/>
</dbReference>
<comment type="caution">
    <text evidence="18">The sequence shown here is derived from an EMBL/GenBank/DDBJ whole genome shotgun (WGS) entry which is preliminary data.</text>
</comment>
<evidence type="ECO:0000256" key="6">
    <source>
        <dbReference type="ARBA" id="ARBA00022643"/>
    </source>
</evidence>
<dbReference type="EMBL" id="CABFNS010000708">
    <property type="protein sequence ID" value="VUC23541.1"/>
    <property type="molecule type" value="Genomic_DNA"/>
</dbReference>
<feature type="domain" description="FAD-binding FR-type" evidence="17">
    <location>
        <begin position="680"/>
        <end position="911"/>
    </location>
</feature>
<keyword evidence="6 15" id="KW-0288">FMN</keyword>
<evidence type="ECO:0000256" key="15">
    <source>
        <dbReference type="PIRNR" id="PIRNR000209"/>
    </source>
</evidence>
<organism evidence="18 19">
    <name type="scientific">Bionectria ochroleuca</name>
    <name type="common">Gliocladium roseum</name>
    <dbReference type="NCBI Taxonomy" id="29856"/>
    <lineage>
        <taxon>Eukaryota</taxon>
        <taxon>Fungi</taxon>
        <taxon>Dikarya</taxon>
        <taxon>Ascomycota</taxon>
        <taxon>Pezizomycotina</taxon>
        <taxon>Sordariomycetes</taxon>
        <taxon>Hypocreomycetidae</taxon>
        <taxon>Hypocreales</taxon>
        <taxon>Bionectriaceae</taxon>
        <taxon>Clonostachys</taxon>
    </lineage>
</organism>
<dbReference type="InterPro" id="IPR001709">
    <property type="entry name" value="Flavoprot_Pyr_Nucl_cyt_Rdtase"/>
</dbReference>
<gene>
    <name evidence="18" type="ORF">CLO192961_LOCUS118808</name>
</gene>
<dbReference type="Gene3D" id="3.40.50.80">
    <property type="entry name" value="Nucleotide-binding domain of ferredoxin-NADP reductase (FNR) module"/>
    <property type="match status" value="1"/>
</dbReference>
<dbReference type="InterPro" id="IPR001094">
    <property type="entry name" value="Flavdoxin-like"/>
</dbReference>
<keyword evidence="19" id="KW-1185">Reference proteome</keyword>
<comment type="similarity">
    <text evidence="2 15">In the N-terminal section; belongs to the cytochrome P450 family.</text>
</comment>
<keyword evidence="11 15" id="KW-0560">Oxidoreductase</keyword>
<evidence type="ECO:0000256" key="10">
    <source>
        <dbReference type="ARBA" id="ARBA00022982"/>
    </source>
</evidence>
<dbReference type="InterPro" id="IPR001128">
    <property type="entry name" value="Cyt_P450"/>
</dbReference>
<keyword evidence="4 15" id="KW-0349">Heme</keyword>
<keyword evidence="8 15" id="KW-0274">FAD</keyword>
<dbReference type="PRINTS" id="PR00371">
    <property type="entry name" value="FPNCR"/>
</dbReference>
<evidence type="ECO:0000256" key="13">
    <source>
        <dbReference type="ARBA" id="ARBA00023033"/>
    </source>
</evidence>